<sequence length="94" mass="11218">MIVKNVTFHIKPDYTQKFIAATLENQRNSKLEKGVSCFDFLQCKDDPTVFLLYEGYISEYDMEEHLKTEHFNKWINTVEKWFSSPRKKVTYVSV</sequence>
<reference evidence="1" key="1">
    <citation type="submission" date="2014-07" db="EMBL/GenBank/DDBJ databases">
        <title>Clostridium tyrobutyricum BAS7.</title>
        <authorList>
            <person name="Kim S."/>
            <person name="Choi O."/>
            <person name="Woo H.M."/>
            <person name="Sang B.-I."/>
            <person name="Um Y."/>
        </authorList>
    </citation>
    <scope>NUCLEOTIDE SEQUENCE</scope>
    <source>
        <strain evidence="1">BAS7</strain>
    </source>
</reference>
<keyword evidence="1" id="KW-0503">Monooxygenase</keyword>
<organism evidence="1">
    <name type="scientific">Clostridium tyrobutyricum</name>
    <dbReference type="NCBI Taxonomy" id="1519"/>
    <lineage>
        <taxon>Bacteria</taxon>
        <taxon>Bacillati</taxon>
        <taxon>Bacillota</taxon>
        <taxon>Clostridia</taxon>
        <taxon>Eubacteriales</taxon>
        <taxon>Clostridiaceae</taxon>
        <taxon>Clostridium</taxon>
    </lineage>
</organism>
<keyword evidence="1" id="KW-0560">Oxidoreductase</keyword>
<dbReference type="InterPro" id="IPR011008">
    <property type="entry name" value="Dimeric_a/b-barrel"/>
</dbReference>
<dbReference type="EMBL" id="KM108022">
    <property type="protein sequence ID" value="AIZ03685.1"/>
    <property type="molecule type" value="Genomic_DNA"/>
</dbReference>
<proteinExistence type="predicted"/>
<dbReference type="PROSITE" id="PS51725">
    <property type="entry name" value="ABM"/>
    <property type="match status" value="1"/>
</dbReference>
<dbReference type="PATRIC" id="fig|1519.11.peg.1225"/>
<dbReference type="InterPro" id="IPR050744">
    <property type="entry name" value="AI-2_Isomerase_LsrG"/>
</dbReference>
<dbReference type="InterPro" id="IPR007138">
    <property type="entry name" value="ABM_dom"/>
</dbReference>
<dbReference type="PANTHER" id="PTHR33336">
    <property type="entry name" value="QUINOL MONOOXYGENASE YGIN-RELATED"/>
    <property type="match status" value="1"/>
</dbReference>
<dbReference type="PANTHER" id="PTHR33336:SF3">
    <property type="entry name" value="ABM DOMAIN-CONTAINING PROTEIN"/>
    <property type="match status" value="1"/>
</dbReference>
<protein>
    <submittedName>
        <fullName evidence="1">Antibiotic biosynthesis monooxygenase</fullName>
    </submittedName>
</protein>
<name>A0A0A7HJ51_CLOTY</name>
<dbReference type="RefSeq" id="WP_017751001.1">
    <property type="nucleotide sequence ID" value="NZ_CALGIT010000168.1"/>
</dbReference>
<evidence type="ECO:0000313" key="1">
    <source>
        <dbReference type="EMBL" id="AIZ03685.1"/>
    </source>
</evidence>
<dbReference type="AlphaFoldDB" id="A0A0A7HJ51"/>
<dbReference type="Gene3D" id="3.30.70.100">
    <property type="match status" value="1"/>
</dbReference>
<dbReference type="GeneID" id="29418641"/>
<dbReference type="KEGG" id="ctyk:CTK_C12280"/>
<dbReference type="SUPFAM" id="SSF54909">
    <property type="entry name" value="Dimeric alpha+beta barrel"/>
    <property type="match status" value="1"/>
</dbReference>
<dbReference type="Pfam" id="PF03992">
    <property type="entry name" value="ABM"/>
    <property type="match status" value="1"/>
</dbReference>
<accession>A0A0A7HJ51</accession>
<dbReference type="GO" id="GO:0004497">
    <property type="term" value="F:monooxygenase activity"/>
    <property type="evidence" value="ECO:0007669"/>
    <property type="project" value="UniProtKB-KW"/>
</dbReference>
<dbReference type="STRING" id="1519.CTK_C12280"/>
<gene>
    <name evidence="1" type="ORF">CTB_05580</name>
</gene>